<evidence type="ECO:0000256" key="2">
    <source>
        <dbReference type="ARBA" id="ARBA00023002"/>
    </source>
</evidence>
<evidence type="ECO:0000313" key="4">
    <source>
        <dbReference type="EMBL" id="GAA1948929.1"/>
    </source>
</evidence>
<comment type="caution">
    <text evidence="4">The sequence shown here is derived from an EMBL/GenBank/DDBJ whole genome shotgun (WGS) entry which is preliminary data.</text>
</comment>
<dbReference type="PANTHER" id="PTHR43391:SF12">
    <property type="entry name" value="OXIDOREDUCTASE EPHD-RELATED"/>
    <property type="match status" value="1"/>
</dbReference>
<dbReference type="PANTHER" id="PTHR43391">
    <property type="entry name" value="RETINOL DEHYDROGENASE-RELATED"/>
    <property type="match status" value="1"/>
</dbReference>
<reference evidence="4 5" key="1">
    <citation type="journal article" date="2019" name="Int. J. Syst. Evol. Microbiol.">
        <title>The Global Catalogue of Microorganisms (GCM) 10K type strain sequencing project: providing services to taxonomists for standard genome sequencing and annotation.</title>
        <authorList>
            <consortium name="The Broad Institute Genomics Platform"/>
            <consortium name="The Broad Institute Genome Sequencing Center for Infectious Disease"/>
            <person name="Wu L."/>
            <person name="Ma J."/>
        </authorList>
    </citation>
    <scope>NUCLEOTIDE SEQUENCE [LARGE SCALE GENOMIC DNA]</scope>
    <source>
        <strain evidence="4 5">JCM 15309</strain>
    </source>
</reference>
<evidence type="ECO:0008006" key="6">
    <source>
        <dbReference type="Google" id="ProtNLM"/>
    </source>
</evidence>
<dbReference type="InterPro" id="IPR036291">
    <property type="entry name" value="NAD(P)-bd_dom_sf"/>
</dbReference>
<organism evidence="4 5">
    <name type="scientific">Nocardioides panacihumi</name>
    <dbReference type="NCBI Taxonomy" id="400774"/>
    <lineage>
        <taxon>Bacteria</taxon>
        <taxon>Bacillati</taxon>
        <taxon>Actinomycetota</taxon>
        <taxon>Actinomycetes</taxon>
        <taxon>Propionibacteriales</taxon>
        <taxon>Nocardioidaceae</taxon>
        <taxon>Nocardioides</taxon>
    </lineage>
</organism>
<accession>A0ABN2QBC2</accession>
<dbReference type="CDD" id="cd05233">
    <property type="entry name" value="SDR_c"/>
    <property type="match status" value="1"/>
</dbReference>
<dbReference type="EMBL" id="BAAAPB010000001">
    <property type="protein sequence ID" value="GAA1948929.1"/>
    <property type="molecule type" value="Genomic_DNA"/>
</dbReference>
<dbReference type="InterPro" id="IPR020904">
    <property type="entry name" value="Sc_DH/Rdtase_CS"/>
</dbReference>
<evidence type="ECO:0000256" key="3">
    <source>
        <dbReference type="RuleBase" id="RU000363"/>
    </source>
</evidence>
<gene>
    <name evidence="4" type="ORF">GCM10009798_05180</name>
</gene>
<evidence type="ECO:0000313" key="5">
    <source>
        <dbReference type="Proteomes" id="UP001500571"/>
    </source>
</evidence>
<dbReference type="PRINTS" id="PR00081">
    <property type="entry name" value="GDHRDH"/>
</dbReference>
<dbReference type="InterPro" id="IPR002347">
    <property type="entry name" value="SDR_fam"/>
</dbReference>
<evidence type="ECO:0000256" key="1">
    <source>
        <dbReference type="ARBA" id="ARBA00006484"/>
    </source>
</evidence>
<dbReference type="PROSITE" id="PS00061">
    <property type="entry name" value="ADH_SHORT"/>
    <property type="match status" value="1"/>
</dbReference>
<dbReference type="Proteomes" id="UP001500571">
    <property type="component" value="Unassembled WGS sequence"/>
</dbReference>
<comment type="similarity">
    <text evidence="1 3">Belongs to the short-chain dehydrogenases/reductases (SDR) family.</text>
</comment>
<keyword evidence="2" id="KW-0560">Oxidoreductase</keyword>
<dbReference type="RefSeq" id="WP_344042105.1">
    <property type="nucleotide sequence ID" value="NZ_BAAAPB010000001.1"/>
</dbReference>
<dbReference type="PRINTS" id="PR00080">
    <property type="entry name" value="SDRFAMILY"/>
</dbReference>
<sequence>MSNDLSEPAVAVVTGGGRGIGAAIARRLAATGHRVLITDRDETRARDTANRLGSRCEWAAHDVRDPGSHERIADAASALGSLRVWVNNAGVLIAGPAWSHGSDEIASTLEINVLGMMLGSRAATLAMADEGGRILNIASMAAHGPVPGLAVYAASKAAVLSFTTSLQGDLDRAGLPIRAHALCPDVVATDMVGSHASDAGAAILFAAARQLSAEQVAQAGVDLLSSSNPVRSLPRLNALAARATGLAPRLGLRLASAAQDAGERRQRRQVEEAR</sequence>
<name>A0ABN2QBC2_9ACTN</name>
<proteinExistence type="inferred from homology"/>
<dbReference type="Gene3D" id="3.40.50.720">
    <property type="entry name" value="NAD(P)-binding Rossmann-like Domain"/>
    <property type="match status" value="1"/>
</dbReference>
<dbReference type="SUPFAM" id="SSF51735">
    <property type="entry name" value="NAD(P)-binding Rossmann-fold domains"/>
    <property type="match status" value="1"/>
</dbReference>
<keyword evidence="5" id="KW-1185">Reference proteome</keyword>
<protein>
    <recommendedName>
        <fullName evidence="6">SDR family oxidoreductase</fullName>
    </recommendedName>
</protein>
<dbReference type="Pfam" id="PF00106">
    <property type="entry name" value="adh_short"/>
    <property type="match status" value="1"/>
</dbReference>